<dbReference type="InterPro" id="IPR021522">
    <property type="entry name" value="MctB"/>
</dbReference>
<reference evidence="2 3" key="1">
    <citation type="journal article" date="2015" name="Stand. Genomic Sci.">
        <title>Genomic Encyclopedia of Bacterial and Archaeal Type Strains, Phase III: the genomes of soil and plant-associated and newly described type strains.</title>
        <authorList>
            <person name="Whitman W.B."/>
            <person name="Woyke T."/>
            <person name="Klenk H.P."/>
            <person name="Zhou Y."/>
            <person name="Lilburn T.G."/>
            <person name="Beck B.J."/>
            <person name="De Vos P."/>
            <person name="Vandamme P."/>
            <person name="Eisen J.A."/>
            <person name="Garrity G."/>
            <person name="Hugenholtz P."/>
            <person name="Kyrpides N.C."/>
        </authorList>
    </citation>
    <scope>NUCLEOTIDE SEQUENCE [LARGE SCALE GENOMIC DNA]</scope>
    <source>
        <strain evidence="2 3">CECT 7306</strain>
    </source>
</reference>
<accession>A0A3N1G8S8</accession>
<gene>
    <name evidence="2" type="ORF">EDC03_3269</name>
</gene>
<dbReference type="GO" id="GO:0016020">
    <property type="term" value="C:membrane"/>
    <property type="evidence" value="ECO:0007669"/>
    <property type="project" value="InterPro"/>
</dbReference>
<evidence type="ECO:0000313" key="3">
    <source>
        <dbReference type="Proteomes" id="UP000276232"/>
    </source>
</evidence>
<name>A0A3N1G8S8_9ACTN</name>
<dbReference type="InParanoid" id="A0A3N1G8S8"/>
<dbReference type="RefSeq" id="WP_123381336.1">
    <property type="nucleotide sequence ID" value="NZ_RJKN01000011.1"/>
</dbReference>
<evidence type="ECO:0000256" key="1">
    <source>
        <dbReference type="SAM" id="MobiDB-lite"/>
    </source>
</evidence>
<proteinExistence type="predicted"/>
<keyword evidence="3" id="KW-1185">Reference proteome</keyword>
<organism evidence="2 3">
    <name type="scientific">Pseudokineococcus lusitanus</name>
    <dbReference type="NCBI Taxonomy" id="763993"/>
    <lineage>
        <taxon>Bacteria</taxon>
        <taxon>Bacillati</taxon>
        <taxon>Actinomycetota</taxon>
        <taxon>Actinomycetes</taxon>
        <taxon>Kineosporiales</taxon>
        <taxon>Kineosporiaceae</taxon>
        <taxon>Pseudokineococcus</taxon>
    </lineage>
</organism>
<dbReference type="GO" id="GO:0055070">
    <property type="term" value="P:copper ion homeostasis"/>
    <property type="evidence" value="ECO:0007669"/>
    <property type="project" value="InterPro"/>
</dbReference>
<dbReference type="OrthoDB" id="4350157at2"/>
<feature type="region of interest" description="Disordered" evidence="1">
    <location>
        <begin position="302"/>
        <end position="342"/>
    </location>
</feature>
<evidence type="ECO:0000313" key="2">
    <source>
        <dbReference type="EMBL" id="ROP26632.1"/>
    </source>
</evidence>
<sequence>MIDFRYHLVSLVSVFMALAIGVVLGAGPLRDSIGDTLTSQVDLLREDRAALQLENSDLRAQVAARDAALEELAPVLADGALTGTSTVVVALPGADGGLVDDLEEQVVAAGGEVTGTVELDPAWVDPDAAATREDVLAALPDLALNGVEGDAGTPDALAGALATAVVAGDDGLVGSASAAGSQVLEALTAADLADVEGEPSLRAGTALVVAPAAGAAPTGSAEVDDARAATDLAVLGALASTGAGTVLAGLAPGDGTTGDEAPDAVALLRGEALADDVSAVDDAGTPAGRLGVVLALRQQADGGAGQYGSRDGADAALPPLPPDDAGTAGTTTGQPTTGGGAG</sequence>
<dbReference type="EMBL" id="RJKN01000011">
    <property type="protein sequence ID" value="ROP26632.1"/>
    <property type="molecule type" value="Genomic_DNA"/>
</dbReference>
<dbReference type="AlphaFoldDB" id="A0A3N1G8S8"/>
<dbReference type="Proteomes" id="UP000276232">
    <property type="component" value="Unassembled WGS sequence"/>
</dbReference>
<protein>
    <submittedName>
        <fullName evidence="2">Copper transport outer membrane protein MctB</fullName>
    </submittedName>
</protein>
<dbReference type="Pfam" id="PF11382">
    <property type="entry name" value="MctB"/>
    <property type="match status" value="1"/>
</dbReference>
<feature type="compositionally biased region" description="Low complexity" evidence="1">
    <location>
        <begin position="323"/>
        <end position="335"/>
    </location>
</feature>
<comment type="caution">
    <text evidence="2">The sequence shown here is derived from an EMBL/GenBank/DDBJ whole genome shotgun (WGS) entry which is preliminary data.</text>
</comment>